<comment type="caution">
    <text evidence="1">The sequence shown here is derived from an EMBL/GenBank/DDBJ whole genome shotgun (WGS) entry which is preliminary data.</text>
</comment>
<accession>A0A5D9DBU6</accession>
<sequence>MIKTPKEPKDPKTISITIKCLHCGEKFPSPMFMTTRGVFSTATLTGNKAQCHYCNKMTNCNKENFVARFEDGGFIGNDAL</sequence>
<gene>
    <name evidence="1" type="ORF">FZZ93_01020</name>
</gene>
<evidence type="ECO:0000313" key="2">
    <source>
        <dbReference type="Proteomes" id="UP000324260"/>
    </source>
</evidence>
<dbReference type="OrthoDB" id="6064788at2"/>
<evidence type="ECO:0000313" key="1">
    <source>
        <dbReference type="EMBL" id="TZG41276.1"/>
    </source>
</evidence>
<dbReference type="EMBL" id="VTPU01000001">
    <property type="protein sequence ID" value="TZG41276.1"/>
    <property type="molecule type" value="Genomic_DNA"/>
</dbReference>
<proteinExistence type="predicted"/>
<dbReference type="Proteomes" id="UP000324260">
    <property type="component" value="Unassembled WGS sequence"/>
</dbReference>
<protein>
    <submittedName>
        <fullName evidence="1">Uncharacterized protein</fullName>
    </submittedName>
</protein>
<reference evidence="1 2" key="1">
    <citation type="submission" date="2019-08" db="EMBL/GenBank/DDBJ databases">
        <title>Draft Genome Sequence of Halomonas eurihalina Isolated from Preserved Hide-surface.</title>
        <authorList>
            <person name="Hussain S.A."/>
            <person name="Xu A."/>
            <person name="Sarker M."/>
            <person name="Sommers C."/>
        </authorList>
    </citation>
    <scope>NUCLEOTIDE SEQUENCE [LARGE SCALE GENOMIC DNA]</scope>
    <source>
        <strain evidence="1 2">MS1</strain>
    </source>
</reference>
<dbReference type="AlphaFoldDB" id="A0A5D9DBU6"/>
<organism evidence="1 2">
    <name type="scientific">Halomonas eurihalina</name>
    <dbReference type="NCBI Taxonomy" id="42566"/>
    <lineage>
        <taxon>Bacteria</taxon>
        <taxon>Pseudomonadati</taxon>
        <taxon>Pseudomonadota</taxon>
        <taxon>Gammaproteobacteria</taxon>
        <taxon>Oceanospirillales</taxon>
        <taxon>Halomonadaceae</taxon>
        <taxon>Halomonas</taxon>
    </lineage>
</organism>
<name>A0A5D9DBU6_HALER</name>
<keyword evidence="2" id="KW-1185">Reference proteome</keyword>